<dbReference type="SUPFAM" id="SSF51230">
    <property type="entry name" value="Single hybrid motif"/>
    <property type="match status" value="1"/>
</dbReference>
<organism evidence="4 5">
    <name type="scientific">Limosilactobacillus avistercoris</name>
    <dbReference type="NCBI Taxonomy" id="2762243"/>
    <lineage>
        <taxon>Bacteria</taxon>
        <taxon>Bacillati</taxon>
        <taxon>Bacillota</taxon>
        <taxon>Bacilli</taxon>
        <taxon>Lactobacillales</taxon>
        <taxon>Lactobacillaceae</taxon>
        <taxon>Limosilactobacillus</taxon>
    </lineage>
</organism>
<dbReference type="Pfam" id="PF01597">
    <property type="entry name" value="GCV_H"/>
    <property type="match status" value="1"/>
</dbReference>
<evidence type="ECO:0000256" key="2">
    <source>
        <dbReference type="ARBA" id="ARBA00022823"/>
    </source>
</evidence>
<dbReference type="RefSeq" id="WP_191684674.1">
    <property type="nucleotide sequence ID" value="NZ_JACSQW010000016.1"/>
</dbReference>
<reference evidence="4 5" key="1">
    <citation type="submission" date="2020-08" db="EMBL/GenBank/DDBJ databases">
        <title>A Genomic Blueprint of the Chicken Gut Microbiome.</title>
        <authorList>
            <person name="Gilroy R."/>
            <person name="Ravi A."/>
            <person name="Getino M."/>
            <person name="Pursley I."/>
            <person name="Horton D.L."/>
            <person name="Alikhan N.-F."/>
            <person name="Baker D."/>
            <person name="Gharbi K."/>
            <person name="Hall N."/>
            <person name="Watson M."/>
            <person name="Adriaenssens E.M."/>
            <person name="Foster-Nyarko E."/>
            <person name="Jarju S."/>
            <person name="Secka A."/>
            <person name="Antonio M."/>
            <person name="Oren A."/>
            <person name="Chaudhuri R."/>
            <person name="La Ragione R.M."/>
            <person name="Hildebrand F."/>
            <person name="Pallen M.J."/>
        </authorList>
    </citation>
    <scope>NUCLEOTIDE SEQUENCE [LARGE SCALE GENOMIC DNA]</scope>
    <source>
        <strain evidence="4 5">Sa3CUN2</strain>
    </source>
</reference>
<evidence type="ECO:0000256" key="1">
    <source>
        <dbReference type="ARBA" id="ARBA00009249"/>
    </source>
</evidence>
<dbReference type="CDD" id="cd06848">
    <property type="entry name" value="GCS_H"/>
    <property type="match status" value="1"/>
</dbReference>
<comment type="similarity">
    <text evidence="1">Belongs to the GcvH family.</text>
</comment>
<dbReference type="EMBL" id="JACSQW010000016">
    <property type="protein sequence ID" value="MBD7895328.1"/>
    <property type="molecule type" value="Genomic_DNA"/>
</dbReference>
<dbReference type="PANTHER" id="PTHR11715:SF3">
    <property type="entry name" value="GLYCINE CLEAVAGE SYSTEM H PROTEIN-RELATED"/>
    <property type="match status" value="1"/>
</dbReference>
<evidence type="ECO:0000313" key="5">
    <source>
        <dbReference type="Proteomes" id="UP000616837"/>
    </source>
</evidence>
<dbReference type="InterPro" id="IPR033753">
    <property type="entry name" value="GCV_H/Fam206"/>
</dbReference>
<name>A0ABR8PDJ7_9LACO</name>
<feature type="domain" description="Lipoyl-binding" evidence="3">
    <location>
        <begin position="16"/>
        <end position="98"/>
    </location>
</feature>
<accession>A0ABR8PDJ7</accession>
<dbReference type="Gene3D" id="2.40.50.100">
    <property type="match status" value="1"/>
</dbReference>
<dbReference type="InterPro" id="IPR003016">
    <property type="entry name" value="2-oxoA_DH_lipoyl-BS"/>
</dbReference>
<protein>
    <submittedName>
        <fullName evidence="4">Glycine cleavage system protein H</fullName>
    </submittedName>
</protein>
<keyword evidence="2" id="KW-0450">Lipoyl</keyword>
<dbReference type="InterPro" id="IPR000089">
    <property type="entry name" value="Biotin_lipoyl"/>
</dbReference>
<dbReference type="PANTHER" id="PTHR11715">
    <property type="entry name" value="GLYCINE CLEAVAGE SYSTEM H PROTEIN"/>
    <property type="match status" value="1"/>
</dbReference>
<dbReference type="PROSITE" id="PS00189">
    <property type="entry name" value="LIPOYL"/>
    <property type="match status" value="1"/>
</dbReference>
<evidence type="ECO:0000259" key="3">
    <source>
        <dbReference type="PROSITE" id="PS50968"/>
    </source>
</evidence>
<sequence length="99" mass="10727">MAAESYFWTKKQDNGNVRIGLNDSGRDDLGQISFIDVPATGTKLTNGGKFVAVEAEKAVTDIDSPVDGEIVTVNQKAIDQPELLDSSDENDNWIVEVKA</sequence>
<keyword evidence="5" id="KW-1185">Reference proteome</keyword>
<gene>
    <name evidence="4" type="ORF">H9564_06395</name>
</gene>
<proteinExistence type="inferred from homology"/>
<dbReference type="InterPro" id="IPR002930">
    <property type="entry name" value="GCV_H"/>
</dbReference>
<evidence type="ECO:0000313" key="4">
    <source>
        <dbReference type="EMBL" id="MBD7895328.1"/>
    </source>
</evidence>
<dbReference type="PROSITE" id="PS50968">
    <property type="entry name" value="BIOTINYL_LIPOYL"/>
    <property type="match status" value="1"/>
</dbReference>
<dbReference type="InterPro" id="IPR011053">
    <property type="entry name" value="Single_hybrid_motif"/>
</dbReference>
<dbReference type="Proteomes" id="UP000616837">
    <property type="component" value="Unassembled WGS sequence"/>
</dbReference>
<comment type="caution">
    <text evidence="4">The sequence shown here is derived from an EMBL/GenBank/DDBJ whole genome shotgun (WGS) entry which is preliminary data.</text>
</comment>